<dbReference type="RefSeq" id="WP_066491303.1">
    <property type="nucleotide sequence ID" value="NZ_CP013388.1"/>
</dbReference>
<keyword evidence="1" id="KW-1133">Transmembrane helix</keyword>
<protein>
    <recommendedName>
        <fullName evidence="4">DUF998 domain-containing protein</fullName>
    </recommendedName>
</protein>
<feature type="transmembrane region" description="Helical" evidence="1">
    <location>
        <begin position="12"/>
        <end position="35"/>
    </location>
</feature>
<proteinExistence type="predicted"/>
<reference evidence="2 3" key="1">
    <citation type="submission" date="2015-12" db="EMBL/GenBank/DDBJ databases">
        <title>Diversity of Burkholderia near neighbor genomes.</title>
        <authorList>
            <person name="Sahl J."/>
            <person name="Wagner D."/>
            <person name="Keim P."/>
        </authorList>
    </citation>
    <scope>NUCLEOTIDE SEQUENCE [LARGE SCALE GENOMIC DNA]</scope>
    <source>
        <strain evidence="2 3">BDU8</strain>
    </source>
</reference>
<evidence type="ECO:0000313" key="2">
    <source>
        <dbReference type="EMBL" id="AOJ07388.1"/>
    </source>
</evidence>
<feature type="transmembrane region" description="Helical" evidence="1">
    <location>
        <begin position="199"/>
        <end position="222"/>
    </location>
</feature>
<evidence type="ECO:0000256" key="1">
    <source>
        <dbReference type="SAM" id="Phobius"/>
    </source>
</evidence>
<gene>
    <name evidence="2" type="ORF">WS71_08775</name>
</gene>
<name>A0A1B4FUK0_9BURK</name>
<keyword evidence="1" id="KW-0812">Transmembrane</keyword>
<sequence length="242" mass="26374">MKESESNSTVRLIYGFGIVTSIALVVFLFVLVTYVIPDPLPYFKTGEDFRAHPTMWKFIVIVFALSTLPIMWQSGETLGKLWEADTSPGHRLTWIAAVSDIMFFGAFFVGIGLAAASVQLNPYVSNETSFAMFGSSAILVALCGLLWLPFTISAFLISTRNNVFPTWLNVILVATGIMNLFGFCGLFTLEGIFNPFNGAIAAGLPFYGPPVFVAMALAWGLAEDVKRTGRASSGRLVSRLES</sequence>
<dbReference type="Proteomes" id="UP000067711">
    <property type="component" value="Chromosome 2"/>
</dbReference>
<feature type="transmembrane region" description="Helical" evidence="1">
    <location>
        <begin position="169"/>
        <end position="193"/>
    </location>
</feature>
<organism evidence="2 3">
    <name type="scientific">Burkholderia mayonis</name>
    <dbReference type="NCBI Taxonomy" id="1385591"/>
    <lineage>
        <taxon>Bacteria</taxon>
        <taxon>Pseudomonadati</taxon>
        <taxon>Pseudomonadota</taxon>
        <taxon>Betaproteobacteria</taxon>
        <taxon>Burkholderiales</taxon>
        <taxon>Burkholderiaceae</taxon>
        <taxon>Burkholderia</taxon>
        <taxon>pseudomallei group</taxon>
    </lineage>
</organism>
<keyword evidence="1" id="KW-0472">Membrane</keyword>
<dbReference type="EMBL" id="CP013388">
    <property type="protein sequence ID" value="AOJ07388.1"/>
    <property type="molecule type" value="Genomic_DNA"/>
</dbReference>
<evidence type="ECO:0000313" key="3">
    <source>
        <dbReference type="Proteomes" id="UP000067711"/>
    </source>
</evidence>
<feature type="transmembrane region" description="Helical" evidence="1">
    <location>
        <begin position="55"/>
        <end position="72"/>
    </location>
</feature>
<accession>A0A1B4FUK0</accession>
<evidence type="ECO:0008006" key="4">
    <source>
        <dbReference type="Google" id="ProtNLM"/>
    </source>
</evidence>
<feature type="transmembrane region" description="Helical" evidence="1">
    <location>
        <begin position="92"/>
        <end position="118"/>
    </location>
</feature>
<feature type="transmembrane region" description="Helical" evidence="1">
    <location>
        <begin position="130"/>
        <end position="157"/>
    </location>
</feature>
<dbReference type="AlphaFoldDB" id="A0A1B4FUK0"/>